<evidence type="ECO:0000313" key="3">
    <source>
        <dbReference type="Proteomes" id="UP001140949"/>
    </source>
</evidence>
<evidence type="ECO:0000313" key="2">
    <source>
        <dbReference type="EMBL" id="KAJ6792672.1"/>
    </source>
</evidence>
<accession>A0AAX6DLI2</accession>
<organism evidence="2 3">
    <name type="scientific">Iris pallida</name>
    <name type="common">Sweet iris</name>
    <dbReference type="NCBI Taxonomy" id="29817"/>
    <lineage>
        <taxon>Eukaryota</taxon>
        <taxon>Viridiplantae</taxon>
        <taxon>Streptophyta</taxon>
        <taxon>Embryophyta</taxon>
        <taxon>Tracheophyta</taxon>
        <taxon>Spermatophyta</taxon>
        <taxon>Magnoliopsida</taxon>
        <taxon>Liliopsida</taxon>
        <taxon>Asparagales</taxon>
        <taxon>Iridaceae</taxon>
        <taxon>Iridoideae</taxon>
        <taxon>Irideae</taxon>
        <taxon>Iris</taxon>
    </lineage>
</organism>
<reference evidence="2" key="2">
    <citation type="submission" date="2023-04" db="EMBL/GenBank/DDBJ databases">
        <authorList>
            <person name="Bruccoleri R.E."/>
            <person name="Oakeley E.J."/>
            <person name="Faust A.-M."/>
            <person name="Dessus-Babus S."/>
            <person name="Altorfer M."/>
            <person name="Burckhardt D."/>
            <person name="Oertli M."/>
            <person name="Naumann U."/>
            <person name="Petersen F."/>
            <person name="Wong J."/>
        </authorList>
    </citation>
    <scope>NUCLEOTIDE SEQUENCE</scope>
    <source>
        <strain evidence="2">GSM-AAB239-AS_SAM_17_03QT</strain>
        <tissue evidence="2">Leaf</tissue>
    </source>
</reference>
<keyword evidence="3" id="KW-1185">Reference proteome</keyword>
<keyword evidence="1" id="KW-0472">Membrane</keyword>
<proteinExistence type="predicted"/>
<feature type="transmembrane region" description="Helical" evidence="1">
    <location>
        <begin position="97"/>
        <end position="118"/>
    </location>
</feature>
<dbReference type="Proteomes" id="UP001140949">
    <property type="component" value="Unassembled WGS sequence"/>
</dbReference>
<sequence>MRGIKSHAMVLAASSDDHTKTQYMLDQLADLQRKEQMLCEANRSLRKRLEESTQASHQQVWESNADAIGYNRQANQQGEEFYHPLDCQPTLQIGNNGYLSIIFAIPVMSSSPTMLLAWRK</sequence>
<evidence type="ECO:0000256" key="1">
    <source>
        <dbReference type="SAM" id="Phobius"/>
    </source>
</evidence>
<dbReference type="AlphaFoldDB" id="A0AAX6DLI2"/>
<keyword evidence="1" id="KW-0812">Transmembrane</keyword>
<protein>
    <submittedName>
        <fullName evidence="2">Agamous-like MADS-box protein AGL9-like protein isoform X2</fullName>
    </submittedName>
</protein>
<comment type="caution">
    <text evidence="2">The sequence shown here is derived from an EMBL/GenBank/DDBJ whole genome shotgun (WGS) entry which is preliminary data.</text>
</comment>
<dbReference type="EMBL" id="JANAVB010043419">
    <property type="protein sequence ID" value="KAJ6792672.1"/>
    <property type="molecule type" value="Genomic_DNA"/>
</dbReference>
<name>A0AAX6DLI2_IRIPA</name>
<gene>
    <name evidence="2" type="ORF">M6B38_238815</name>
</gene>
<keyword evidence="1" id="KW-1133">Transmembrane helix</keyword>
<reference evidence="2" key="1">
    <citation type="journal article" date="2023" name="GigaByte">
        <title>Genome assembly of the bearded iris, Iris pallida Lam.</title>
        <authorList>
            <person name="Bruccoleri R.E."/>
            <person name="Oakeley E.J."/>
            <person name="Faust A.M.E."/>
            <person name="Altorfer M."/>
            <person name="Dessus-Babus S."/>
            <person name="Burckhardt D."/>
            <person name="Oertli M."/>
            <person name="Naumann U."/>
            <person name="Petersen F."/>
            <person name="Wong J."/>
        </authorList>
    </citation>
    <scope>NUCLEOTIDE SEQUENCE</scope>
    <source>
        <strain evidence="2">GSM-AAB239-AS_SAM_17_03QT</strain>
    </source>
</reference>